<comment type="caution">
    <text evidence="3">The sequence shown here is derived from an EMBL/GenBank/DDBJ whole genome shotgun (WGS) entry which is preliminary data.</text>
</comment>
<dbReference type="PANTHER" id="PTHR37832:SF1">
    <property type="entry name" value="STRESS-RESPONSE A_B BARREL DOMAIN-CONTAINING PROTEIN"/>
    <property type="match status" value="1"/>
</dbReference>
<dbReference type="PROSITE" id="PS51502">
    <property type="entry name" value="S_R_A_B_BARREL"/>
    <property type="match status" value="1"/>
</dbReference>
<keyword evidence="4" id="KW-1185">Reference proteome</keyword>
<dbReference type="Proteomes" id="UP000283387">
    <property type="component" value="Unassembled WGS sequence"/>
</dbReference>
<dbReference type="InterPro" id="IPR013097">
    <property type="entry name" value="Dabb"/>
</dbReference>
<dbReference type="SMART" id="SM00886">
    <property type="entry name" value="Dabb"/>
    <property type="match status" value="1"/>
</dbReference>
<gene>
    <name evidence="3" type="ORF">BC643_4123</name>
</gene>
<accession>A0A419VWA1</accession>
<organism evidence="3 4">
    <name type="scientific">Mangrovibacterium diazotrophicum</name>
    <dbReference type="NCBI Taxonomy" id="1261403"/>
    <lineage>
        <taxon>Bacteria</taxon>
        <taxon>Pseudomonadati</taxon>
        <taxon>Bacteroidota</taxon>
        <taxon>Bacteroidia</taxon>
        <taxon>Marinilabiliales</taxon>
        <taxon>Prolixibacteraceae</taxon>
        <taxon>Mangrovibacterium</taxon>
    </lineage>
</organism>
<evidence type="ECO:0000313" key="3">
    <source>
        <dbReference type="EMBL" id="RKD86430.1"/>
    </source>
</evidence>
<dbReference type="EMBL" id="RAPN01000004">
    <property type="protein sequence ID" value="RKD86430.1"/>
    <property type="molecule type" value="Genomic_DNA"/>
</dbReference>
<dbReference type="OrthoDB" id="9808130at2"/>
<evidence type="ECO:0000313" key="4">
    <source>
        <dbReference type="Proteomes" id="UP000283387"/>
    </source>
</evidence>
<keyword evidence="1" id="KW-0175">Coiled coil</keyword>
<dbReference type="SUPFAM" id="SSF54909">
    <property type="entry name" value="Dimeric alpha+beta barrel"/>
    <property type="match status" value="1"/>
</dbReference>
<protein>
    <submittedName>
        <fullName evidence="3">Stress responsive alpha/beta barrel protein</fullName>
    </submittedName>
</protein>
<dbReference type="InterPro" id="IPR011008">
    <property type="entry name" value="Dimeric_a/b-barrel"/>
</dbReference>
<name>A0A419VWA1_9BACT</name>
<dbReference type="PANTHER" id="PTHR37832">
    <property type="entry name" value="BLL2683 PROTEIN"/>
    <property type="match status" value="1"/>
</dbReference>
<dbReference type="Gene3D" id="3.30.70.100">
    <property type="match status" value="1"/>
</dbReference>
<feature type="coiled-coil region" evidence="1">
    <location>
        <begin position="15"/>
        <end position="42"/>
    </location>
</feature>
<evidence type="ECO:0000256" key="1">
    <source>
        <dbReference type="SAM" id="Coils"/>
    </source>
</evidence>
<evidence type="ECO:0000259" key="2">
    <source>
        <dbReference type="PROSITE" id="PS51502"/>
    </source>
</evidence>
<dbReference type="Pfam" id="PF07876">
    <property type="entry name" value="Dabb"/>
    <property type="match status" value="1"/>
</dbReference>
<reference evidence="3 4" key="1">
    <citation type="submission" date="2018-09" db="EMBL/GenBank/DDBJ databases">
        <title>Genomic Encyclopedia of Archaeal and Bacterial Type Strains, Phase II (KMG-II): from individual species to whole genera.</title>
        <authorList>
            <person name="Goeker M."/>
        </authorList>
    </citation>
    <scope>NUCLEOTIDE SEQUENCE [LARGE SCALE GENOMIC DNA]</scope>
    <source>
        <strain evidence="3 4">DSM 27148</strain>
    </source>
</reference>
<dbReference type="AlphaFoldDB" id="A0A419VWA1"/>
<feature type="domain" description="Stress-response A/B barrel" evidence="2">
    <location>
        <begin position="2"/>
        <end position="97"/>
    </location>
</feature>
<proteinExistence type="predicted"/>
<sequence length="99" mass="11502">MLNHVVLFKFKAYPSDEKQEKLNQLKAALLGLKEKIAELKYIEVGTNYELDAKSFDLCLITHFENEADLKTYAVHPEHLKVVELVKEFTENRAAVDFEF</sequence>
<dbReference type="RefSeq" id="WP_120275128.1">
    <property type="nucleotide sequence ID" value="NZ_RAPN01000004.1"/>
</dbReference>